<proteinExistence type="predicted"/>
<reference evidence="2" key="2">
    <citation type="submission" date="2014-04" db="EMBL/GenBank/DDBJ databases">
        <authorList>
            <person name="Urmite Genomes U."/>
        </authorList>
    </citation>
    <scope>NUCLEOTIDE SEQUENCE</scope>
    <source>
        <strain evidence="2">DSM 44626</strain>
    </source>
</reference>
<evidence type="ECO:0000313" key="2">
    <source>
        <dbReference type="EMBL" id="CDO90398.1"/>
    </source>
</evidence>
<dbReference type="AlphaFoldDB" id="A0A024K4H1"/>
<dbReference type="EMBL" id="HG964446">
    <property type="protein sequence ID" value="CDO90398.1"/>
    <property type="molecule type" value="Genomic_DNA"/>
</dbReference>
<dbReference type="Proteomes" id="UP000028880">
    <property type="component" value="Unassembled WGS sequence"/>
</dbReference>
<feature type="chain" id="PRO_5001531164" description="Secreted protein" evidence="1">
    <location>
        <begin position="23"/>
        <end position="141"/>
    </location>
</feature>
<keyword evidence="1" id="KW-0732">Signal</keyword>
<accession>A0A024K4H1</accession>
<protein>
    <recommendedName>
        <fullName evidence="3">Secreted protein</fullName>
    </recommendedName>
</protein>
<evidence type="ECO:0000256" key="1">
    <source>
        <dbReference type="SAM" id="SignalP"/>
    </source>
</evidence>
<name>A0A024K4H1_9MYCO</name>
<organism evidence="2">
    <name type="scientific">Mycobacterium triplex</name>
    <dbReference type="NCBI Taxonomy" id="47839"/>
    <lineage>
        <taxon>Bacteria</taxon>
        <taxon>Bacillati</taxon>
        <taxon>Actinomycetota</taxon>
        <taxon>Actinomycetes</taxon>
        <taxon>Mycobacteriales</taxon>
        <taxon>Mycobacteriaceae</taxon>
        <taxon>Mycobacterium</taxon>
        <taxon>Mycobacterium simiae complex</taxon>
    </lineage>
</organism>
<feature type="signal peptide" evidence="1">
    <location>
        <begin position="1"/>
        <end position="22"/>
    </location>
</feature>
<evidence type="ECO:0008006" key="3">
    <source>
        <dbReference type="Google" id="ProtNLM"/>
    </source>
</evidence>
<dbReference type="eggNOG" id="ENOG5031Q02">
    <property type="taxonomic scope" value="Bacteria"/>
</dbReference>
<sequence precursor="true">MIRSFGALVASLAIWPMGLCFAGSSAASPPGGSGQCSFVLEGPKVVNNSGVNQVMATVHAGACTLHAHTETTVCLSVVGDESAGQCGSGYDPQPAVVYYPYRPGATYVVKGLGCADILEGSDSPAKPSTVCQDIAPSRVTL</sequence>
<gene>
    <name evidence="2" type="ORF">BN973_04791</name>
</gene>
<dbReference type="HOGENOM" id="CLU_1914792_0_0_11"/>
<reference evidence="2" key="1">
    <citation type="journal article" date="2014" name="Genome Announc.">
        <title>Draft Genome Sequence of Mycobacterium triplex DSM 44626.</title>
        <authorList>
            <person name="Sassi M."/>
            <person name="Croce O."/>
            <person name="Robert C."/>
            <person name="Raoult D."/>
            <person name="Drancourt M."/>
        </authorList>
    </citation>
    <scope>NUCLEOTIDE SEQUENCE [LARGE SCALE GENOMIC DNA]</scope>
    <source>
        <strain evidence="2">DSM 44626</strain>
    </source>
</reference>